<dbReference type="GeneID" id="5005481"/>
<organism evidence="1 2">
    <name type="scientific">Ostreococcus lucimarinus (strain CCE9901)</name>
    <dbReference type="NCBI Taxonomy" id="436017"/>
    <lineage>
        <taxon>Eukaryota</taxon>
        <taxon>Viridiplantae</taxon>
        <taxon>Chlorophyta</taxon>
        <taxon>Mamiellophyceae</taxon>
        <taxon>Mamiellales</taxon>
        <taxon>Bathycoccaceae</taxon>
        <taxon>Ostreococcus</taxon>
    </lineage>
</organism>
<sequence length="330" mass="37636">MEFDEEEARRQNEVYDALERAYIAELEHVRAGGVDLTKAILREEVYERLIGELEREDVSSDARDAVASFLQDLRRDGVEWHSIGHGRGYFEADDERRVFPEYAAPCTRATRIPGSVCMKFAHEHGAPWDQWTCAYAAGFGNLQSLQYAHEHGCPWDVWTCRDAALNGHLDCLRYAREHGCPWNEWTCLFAVSNGHLDCLRYAHENGCPWNEVTCAHAASNGHLDCLRYARENGCCWDKRTCEGAAKYGQLECLKYACARKCPGSDRYAEALNEVVIPDVDESFGVDVALEFQRANDGEISMREFLPLWVAHREGYRDAHLEVVRNLIAHD</sequence>
<dbReference type="PANTHER" id="PTHR46586:SF3">
    <property type="entry name" value="ANKYRIN REPEAT-CONTAINING PROTEIN"/>
    <property type="match status" value="1"/>
</dbReference>
<dbReference type="EMBL" id="CP000594">
    <property type="protein sequence ID" value="ABO99799.1"/>
    <property type="molecule type" value="Genomic_DNA"/>
</dbReference>
<reference evidence="1 2" key="1">
    <citation type="journal article" date="2007" name="Proc. Natl. Acad. Sci. U.S.A.">
        <title>The tiny eukaryote Ostreococcus provides genomic insights into the paradox of plankton speciation.</title>
        <authorList>
            <person name="Palenik B."/>
            <person name="Grimwood J."/>
            <person name="Aerts A."/>
            <person name="Rouze P."/>
            <person name="Salamov A."/>
            <person name="Putnam N."/>
            <person name="Dupont C."/>
            <person name="Jorgensen R."/>
            <person name="Derelle E."/>
            <person name="Rombauts S."/>
            <person name="Zhou K."/>
            <person name="Otillar R."/>
            <person name="Merchant S.S."/>
            <person name="Podell S."/>
            <person name="Gaasterland T."/>
            <person name="Napoli C."/>
            <person name="Gendler K."/>
            <person name="Manuell A."/>
            <person name="Tai V."/>
            <person name="Vallon O."/>
            <person name="Piganeau G."/>
            <person name="Jancek S."/>
            <person name="Heijde M."/>
            <person name="Jabbari K."/>
            <person name="Bowler C."/>
            <person name="Lohr M."/>
            <person name="Robbens S."/>
            <person name="Werner G."/>
            <person name="Dubchak I."/>
            <person name="Pazour G.J."/>
            <person name="Ren Q."/>
            <person name="Paulsen I."/>
            <person name="Delwiche C."/>
            <person name="Schmutz J."/>
            <person name="Rokhsar D."/>
            <person name="Van de Peer Y."/>
            <person name="Moreau H."/>
            <person name="Grigoriev I.V."/>
        </authorList>
    </citation>
    <scope>NUCLEOTIDE SEQUENCE [LARGE SCALE GENOMIC DNA]</scope>
    <source>
        <strain evidence="1 2">CCE9901</strain>
    </source>
</reference>
<dbReference type="AlphaFoldDB" id="A4S7S6"/>
<dbReference type="InterPro" id="IPR002110">
    <property type="entry name" value="Ankyrin_rpt"/>
</dbReference>
<evidence type="ECO:0000313" key="2">
    <source>
        <dbReference type="Proteomes" id="UP000001568"/>
    </source>
</evidence>
<dbReference type="Gramene" id="ABO99799">
    <property type="protein sequence ID" value="ABO99799"/>
    <property type="gene ID" value="OSTLU_18177"/>
</dbReference>
<accession>A4S7S6</accession>
<keyword evidence="2" id="KW-1185">Reference proteome</keyword>
<dbReference type="OrthoDB" id="88700at2759"/>
<protein>
    <submittedName>
        <fullName evidence="1">Uncharacterized protein</fullName>
    </submittedName>
</protein>
<dbReference type="SUPFAM" id="SSF140860">
    <property type="entry name" value="Pseudo ankyrin repeat-like"/>
    <property type="match status" value="1"/>
</dbReference>
<evidence type="ECO:0000313" key="1">
    <source>
        <dbReference type="EMBL" id="ABO99799.1"/>
    </source>
</evidence>
<dbReference type="InterPro" id="IPR052050">
    <property type="entry name" value="SecEffector_AnkRepeat"/>
</dbReference>
<dbReference type="Proteomes" id="UP000001568">
    <property type="component" value="Chromosome 14"/>
</dbReference>
<dbReference type="HOGENOM" id="CLU_843048_0_0_1"/>
<dbReference type="KEGG" id="olu:OSTLU_18177"/>
<proteinExistence type="predicted"/>
<dbReference type="RefSeq" id="XP_001421506.1">
    <property type="nucleotide sequence ID" value="XM_001421469.1"/>
</dbReference>
<dbReference type="InterPro" id="IPR036770">
    <property type="entry name" value="Ankyrin_rpt-contain_sf"/>
</dbReference>
<gene>
    <name evidence="1" type="ORF">OSTLU_18177</name>
</gene>
<dbReference type="Pfam" id="PF12796">
    <property type="entry name" value="Ank_2"/>
    <property type="match status" value="1"/>
</dbReference>
<dbReference type="Gene3D" id="1.25.40.20">
    <property type="entry name" value="Ankyrin repeat-containing domain"/>
    <property type="match status" value="1"/>
</dbReference>
<dbReference type="PANTHER" id="PTHR46586">
    <property type="entry name" value="ANKYRIN REPEAT-CONTAINING PROTEIN"/>
    <property type="match status" value="1"/>
</dbReference>
<name>A4S7S6_OSTLU</name>
<dbReference type="eggNOG" id="ENOG502SPFS">
    <property type="taxonomic scope" value="Eukaryota"/>
</dbReference>